<comment type="cofactor">
    <cofactor evidence="6">
        <name>Zn(2+)</name>
        <dbReference type="ChEBI" id="CHEBI:29105"/>
    </cofactor>
    <text evidence="6">Binds 1 zinc ion per subunit.</text>
</comment>
<evidence type="ECO:0000256" key="4">
    <source>
        <dbReference type="ARBA" id="ARBA00022833"/>
    </source>
</evidence>
<dbReference type="OrthoDB" id="910748at2"/>
<keyword evidence="4 6" id="KW-0862">Zinc</keyword>
<evidence type="ECO:0000256" key="5">
    <source>
        <dbReference type="ARBA" id="ARBA00023049"/>
    </source>
</evidence>
<keyword evidence="7" id="KW-0732">Signal</keyword>
<keyword evidence="5 6" id="KW-0482">Metalloprotease</keyword>
<gene>
    <name evidence="9" type="ORF">DQ356_00415</name>
</gene>
<dbReference type="Pfam" id="PF01435">
    <property type="entry name" value="Peptidase_M48"/>
    <property type="match status" value="1"/>
</dbReference>
<keyword evidence="2" id="KW-0479">Metal-binding</keyword>
<dbReference type="InterPro" id="IPR051156">
    <property type="entry name" value="Mito/Outer_Membr_Metalloprot"/>
</dbReference>
<evidence type="ECO:0000313" key="9">
    <source>
        <dbReference type="EMBL" id="RCU44724.1"/>
    </source>
</evidence>
<dbReference type="Gene3D" id="3.30.2010.10">
    <property type="entry name" value="Metalloproteases ('zincins'), catalytic domain"/>
    <property type="match status" value="1"/>
</dbReference>
<organism evidence="9 10">
    <name type="scientific">Chryseobacterium lacus</name>
    <dbReference type="NCBI Taxonomy" id="2058346"/>
    <lineage>
        <taxon>Bacteria</taxon>
        <taxon>Pseudomonadati</taxon>
        <taxon>Bacteroidota</taxon>
        <taxon>Flavobacteriia</taxon>
        <taxon>Flavobacteriales</taxon>
        <taxon>Weeksellaceae</taxon>
        <taxon>Chryseobacterium group</taxon>
        <taxon>Chryseobacterium</taxon>
    </lineage>
</organism>
<evidence type="ECO:0000256" key="1">
    <source>
        <dbReference type="ARBA" id="ARBA00022670"/>
    </source>
</evidence>
<accession>A0A368N566</accession>
<keyword evidence="1 6" id="KW-0645">Protease</keyword>
<dbReference type="AlphaFoldDB" id="A0A368N566"/>
<dbReference type="GO" id="GO:0051603">
    <property type="term" value="P:proteolysis involved in protein catabolic process"/>
    <property type="evidence" value="ECO:0007669"/>
    <property type="project" value="TreeGrafter"/>
</dbReference>
<keyword evidence="10" id="KW-1185">Reference proteome</keyword>
<sequence length="432" mass="50947">MHQMNKKLLFILTLFTSFFAFSQKFDTADHAQRKAFLADYQLINKNYEQYIKSKYPSDIAKDLVKSYSVFQTAFKKEVQDRNYYTKSIFNAYIEGLVAKLRVYNSNIPSNLKILIAKDNVPNAFMTGDGILVVNMGLFMWMENEDQLMAILGHEIAHNLLHHSIEWQAKGLIATKNSKEKISAIKKSKTGKSEKAFQLFRDLAYTTSTERRKNEIQADSLGYIIYRNHNKKVREYTKALRNLEEFDTISPTVVQKETYRELFDLPQAPFQDKWMKMEDFSAYNYHQFKTKLDKDSLSSHPEIVDRLNFLQTKFHELKGENTKAEEPSEGFLHLRSIAINEIHPNLFHNENYGEGVYVAMQFLQDKRDTTYHSQWLGKYFDKMVEARKTYRLNRYLDTIDPKNQSESYQQFLSFMWNLSLTDLQKIADYYRKG</sequence>
<feature type="signal peptide" evidence="7">
    <location>
        <begin position="1"/>
        <end position="22"/>
    </location>
</feature>
<evidence type="ECO:0000256" key="6">
    <source>
        <dbReference type="RuleBase" id="RU003983"/>
    </source>
</evidence>
<dbReference type="EMBL" id="QPIE01000001">
    <property type="protein sequence ID" value="RCU44724.1"/>
    <property type="molecule type" value="Genomic_DNA"/>
</dbReference>
<evidence type="ECO:0000256" key="3">
    <source>
        <dbReference type="ARBA" id="ARBA00022801"/>
    </source>
</evidence>
<evidence type="ECO:0000256" key="7">
    <source>
        <dbReference type="SAM" id="SignalP"/>
    </source>
</evidence>
<dbReference type="CDD" id="cd07324">
    <property type="entry name" value="M48C_Oma1-like"/>
    <property type="match status" value="1"/>
</dbReference>
<dbReference type="InterPro" id="IPR001915">
    <property type="entry name" value="Peptidase_M48"/>
</dbReference>
<dbReference type="Proteomes" id="UP000252172">
    <property type="component" value="Unassembled WGS sequence"/>
</dbReference>
<dbReference type="GO" id="GO:0016020">
    <property type="term" value="C:membrane"/>
    <property type="evidence" value="ECO:0007669"/>
    <property type="project" value="TreeGrafter"/>
</dbReference>
<evidence type="ECO:0000259" key="8">
    <source>
        <dbReference type="Pfam" id="PF01435"/>
    </source>
</evidence>
<dbReference type="PANTHER" id="PTHR22726">
    <property type="entry name" value="METALLOENDOPEPTIDASE OMA1"/>
    <property type="match status" value="1"/>
</dbReference>
<comment type="caution">
    <text evidence="9">The sequence shown here is derived from an EMBL/GenBank/DDBJ whole genome shotgun (WGS) entry which is preliminary data.</text>
</comment>
<dbReference type="PANTHER" id="PTHR22726:SF1">
    <property type="entry name" value="METALLOENDOPEPTIDASE OMA1, MITOCHONDRIAL"/>
    <property type="match status" value="1"/>
</dbReference>
<proteinExistence type="inferred from homology"/>
<reference evidence="9 10" key="1">
    <citation type="submission" date="2018-07" db="EMBL/GenBank/DDBJ databases">
        <title>Chryseobacterium lacus sp. nov., isolated from lake water.</title>
        <authorList>
            <person name="Li C.-M."/>
        </authorList>
    </citation>
    <scope>NUCLEOTIDE SEQUENCE [LARGE SCALE GENOMIC DNA]</scope>
    <source>
        <strain evidence="9 10">YLOS41</strain>
    </source>
</reference>
<dbReference type="GO" id="GO:0046872">
    <property type="term" value="F:metal ion binding"/>
    <property type="evidence" value="ECO:0007669"/>
    <property type="project" value="UniProtKB-KW"/>
</dbReference>
<comment type="similarity">
    <text evidence="6">Belongs to the peptidase M48 family.</text>
</comment>
<feature type="chain" id="PRO_5016737462" evidence="7">
    <location>
        <begin position="23"/>
        <end position="432"/>
    </location>
</feature>
<keyword evidence="3 6" id="KW-0378">Hydrolase</keyword>
<name>A0A368N566_9FLAO</name>
<evidence type="ECO:0000256" key="2">
    <source>
        <dbReference type="ARBA" id="ARBA00022723"/>
    </source>
</evidence>
<feature type="domain" description="Peptidase M48" evidence="8">
    <location>
        <begin position="97"/>
        <end position="310"/>
    </location>
</feature>
<protein>
    <submittedName>
        <fullName evidence="9">Peptidase M48</fullName>
    </submittedName>
</protein>
<dbReference type="GO" id="GO:0004222">
    <property type="term" value="F:metalloendopeptidase activity"/>
    <property type="evidence" value="ECO:0007669"/>
    <property type="project" value="InterPro"/>
</dbReference>
<evidence type="ECO:0000313" key="10">
    <source>
        <dbReference type="Proteomes" id="UP000252172"/>
    </source>
</evidence>